<reference evidence="1" key="1">
    <citation type="submission" date="2023-04" db="EMBL/GenBank/DDBJ databases">
        <title>Draft Genome sequencing of Naganishia species isolated from polar environments using Oxford Nanopore Technology.</title>
        <authorList>
            <person name="Leo P."/>
            <person name="Venkateswaran K."/>
        </authorList>
    </citation>
    <scope>NUCLEOTIDE SEQUENCE</scope>
    <source>
        <strain evidence="1">DBVPG 5303</strain>
    </source>
</reference>
<comment type="caution">
    <text evidence="1">The sequence shown here is derived from an EMBL/GenBank/DDBJ whole genome shotgun (WGS) entry which is preliminary data.</text>
</comment>
<evidence type="ECO:0000313" key="2">
    <source>
        <dbReference type="Proteomes" id="UP001234202"/>
    </source>
</evidence>
<proteinExistence type="predicted"/>
<gene>
    <name evidence="1" type="ORF">QFC24_006443</name>
</gene>
<organism evidence="1 2">
    <name type="scientific">Naganishia onofrii</name>
    <dbReference type="NCBI Taxonomy" id="1851511"/>
    <lineage>
        <taxon>Eukaryota</taxon>
        <taxon>Fungi</taxon>
        <taxon>Dikarya</taxon>
        <taxon>Basidiomycota</taxon>
        <taxon>Agaricomycotina</taxon>
        <taxon>Tremellomycetes</taxon>
        <taxon>Filobasidiales</taxon>
        <taxon>Filobasidiaceae</taxon>
        <taxon>Naganishia</taxon>
    </lineage>
</organism>
<protein>
    <submittedName>
        <fullName evidence="1">Uncharacterized protein</fullName>
    </submittedName>
</protein>
<evidence type="ECO:0000313" key="1">
    <source>
        <dbReference type="EMBL" id="KAJ9117349.1"/>
    </source>
</evidence>
<sequence length="103" mass="11548">MSQNYSLEPLDNRWQPAVAYLLPLLEKCIRQIAFRGGPNGNQNMPAELVIKIRSRTTGCWRPIIMPAAAGLDAQSKSSLQMLVFSFLADFISISTPQDRVNLR</sequence>
<dbReference type="EMBL" id="JASBWV010000032">
    <property type="protein sequence ID" value="KAJ9117349.1"/>
    <property type="molecule type" value="Genomic_DNA"/>
</dbReference>
<keyword evidence="2" id="KW-1185">Reference proteome</keyword>
<name>A0ACC2X1Q4_9TREE</name>
<accession>A0ACC2X1Q4</accession>
<dbReference type="Proteomes" id="UP001234202">
    <property type="component" value="Unassembled WGS sequence"/>
</dbReference>